<keyword evidence="2" id="KW-0614">Plasmid</keyword>
<dbReference type="EMBL" id="CP031081">
    <property type="protein sequence ID" value="AYF03933.1"/>
    <property type="molecule type" value="Genomic_DNA"/>
</dbReference>
<evidence type="ECO:0000256" key="1">
    <source>
        <dbReference type="SAM" id="SignalP"/>
    </source>
</evidence>
<evidence type="ECO:0000313" key="3">
    <source>
        <dbReference type="Proteomes" id="UP000272010"/>
    </source>
</evidence>
<proteinExistence type="predicted"/>
<dbReference type="RefSeq" id="WP_120444937.1">
    <property type="nucleotide sequence ID" value="NZ_CAUQGX010000073.1"/>
</dbReference>
<geneLocation type="plasmid" evidence="3">
    <name>pyee3</name>
</geneLocation>
<dbReference type="AlphaFoldDB" id="A0A386UTA5"/>
<evidence type="ECO:0000313" key="2">
    <source>
        <dbReference type="EMBL" id="AYF03933.1"/>
    </source>
</evidence>
<gene>
    <name evidence="2" type="ORF">PY32053_04424</name>
</gene>
<protein>
    <recommendedName>
        <fullName evidence="4">Lipoprotein</fullName>
    </recommendedName>
</protein>
<sequence>MIAGLKGRASGLAGRWLLSLWLCACVSACADRQAAIDAATALAEAAYPGQLELVGTHLQKDHYDVVFAIRGDPFTRIRFGVDRDASRCRPASPCEDRLHRAYADGTAAGAKLRALNAAFPRCGVVPLAVQDEGLGPGFTAVIELDLAVQDQQPALDRLTPCIAAFRSVLPPVATPEQQSLKLRILLPEPGGAARAPALLTLDTTLADARSDEISFLTGIGPEADRIPAESLRVHPAFLSGRTMRDRLVDAAETALAGDPGGGQVATLAFPTGTRLDPQRLDVIRSYILACSTVRKGQGPCRTDIAVRLRHDLGAGEVIPEAIIRDIRDAQGNLRLSPLPGRGVG</sequence>
<name>A0A386UTA5_9RHOB</name>
<feature type="signal peptide" evidence="1">
    <location>
        <begin position="1"/>
        <end position="30"/>
    </location>
</feature>
<feature type="chain" id="PRO_5017473139" description="Lipoprotein" evidence="1">
    <location>
        <begin position="31"/>
        <end position="344"/>
    </location>
</feature>
<dbReference type="Proteomes" id="UP000272010">
    <property type="component" value="Plasmid pYEE3"/>
</dbReference>
<organism evidence="2 3">
    <name type="scientific">Paracoccus yeei</name>
    <dbReference type="NCBI Taxonomy" id="147645"/>
    <lineage>
        <taxon>Bacteria</taxon>
        <taxon>Pseudomonadati</taxon>
        <taxon>Pseudomonadota</taxon>
        <taxon>Alphaproteobacteria</taxon>
        <taxon>Rhodobacterales</taxon>
        <taxon>Paracoccaceae</taxon>
        <taxon>Paracoccus</taxon>
    </lineage>
</organism>
<evidence type="ECO:0008006" key="4">
    <source>
        <dbReference type="Google" id="ProtNLM"/>
    </source>
</evidence>
<accession>A0A386UTA5</accession>
<reference evidence="3" key="1">
    <citation type="submission" date="2018-07" db="EMBL/GenBank/DDBJ databases">
        <title>Genome Structure of the Opportunistic Pathogen Paracoccus yeei (Alphaproteobacteria) and Identification of Putative Virulence Factors.</title>
        <authorList>
            <person name="Lasek R."/>
            <person name="Szuplewska M."/>
            <person name="Mitura M."/>
            <person name="Decewicz P."/>
            <person name="Chmielowska C."/>
            <person name="Pawlot A."/>
            <person name="Sentkowska D."/>
            <person name="Czarnecki J."/>
            <person name="Bartosik D."/>
        </authorList>
    </citation>
    <scope>NUCLEOTIDE SEQUENCE [LARGE SCALE GENOMIC DNA]</scope>
    <source>
        <strain evidence="3">CCUG 32053</strain>
        <plasmid evidence="3">pyee3</plasmid>
    </source>
</reference>
<keyword evidence="1" id="KW-0732">Signal</keyword>